<dbReference type="Pfam" id="PF00158">
    <property type="entry name" value="Sigma54_activat"/>
    <property type="match status" value="1"/>
</dbReference>
<evidence type="ECO:0000313" key="8">
    <source>
        <dbReference type="Proteomes" id="UP000198718"/>
    </source>
</evidence>
<evidence type="ECO:0000256" key="4">
    <source>
        <dbReference type="ARBA" id="ARBA00023125"/>
    </source>
</evidence>
<dbReference type="PROSITE" id="PS00688">
    <property type="entry name" value="SIGMA54_INTERACT_3"/>
    <property type="match status" value="1"/>
</dbReference>
<keyword evidence="2" id="KW-0067">ATP-binding</keyword>
<keyword evidence="5" id="KW-0804">Transcription</keyword>
<evidence type="ECO:0000259" key="6">
    <source>
        <dbReference type="PROSITE" id="PS50045"/>
    </source>
</evidence>
<dbReference type="InterPro" id="IPR058031">
    <property type="entry name" value="AAA_lid_NorR"/>
</dbReference>
<dbReference type="Proteomes" id="UP000198718">
    <property type="component" value="Unassembled WGS sequence"/>
</dbReference>
<dbReference type="Gene3D" id="1.10.10.60">
    <property type="entry name" value="Homeodomain-like"/>
    <property type="match status" value="1"/>
</dbReference>
<dbReference type="PANTHER" id="PTHR32071:SF57">
    <property type="entry name" value="C4-DICARBOXYLATE TRANSPORT TRANSCRIPTIONAL REGULATORY PROTEIN DCTD"/>
    <property type="match status" value="1"/>
</dbReference>
<dbReference type="InterPro" id="IPR002078">
    <property type="entry name" value="Sigma_54_int"/>
</dbReference>
<proteinExistence type="predicted"/>
<accession>A0A1G9H0X0</accession>
<dbReference type="SUPFAM" id="SSF52540">
    <property type="entry name" value="P-loop containing nucleoside triphosphate hydrolases"/>
    <property type="match status" value="1"/>
</dbReference>
<dbReference type="SUPFAM" id="SSF46689">
    <property type="entry name" value="Homeodomain-like"/>
    <property type="match status" value="1"/>
</dbReference>
<evidence type="ECO:0000256" key="3">
    <source>
        <dbReference type="ARBA" id="ARBA00023015"/>
    </source>
</evidence>
<protein>
    <submittedName>
        <fullName evidence="7">Transcriptional regulator containing PAS, AAA-type ATPase, and DNA-binding Fis domains</fullName>
    </submittedName>
</protein>
<organism evidence="7 8">
    <name type="scientific">Natronincola ferrireducens</name>
    <dbReference type="NCBI Taxonomy" id="393762"/>
    <lineage>
        <taxon>Bacteria</taxon>
        <taxon>Bacillati</taxon>
        <taxon>Bacillota</taxon>
        <taxon>Clostridia</taxon>
        <taxon>Peptostreptococcales</taxon>
        <taxon>Natronincolaceae</taxon>
        <taxon>Natronincola</taxon>
    </lineage>
</organism>
<dbReference type="OrthoDB" id="9803970at2"/>
<keyword evidence="4 7" id="KW-0238">DNA-binding</keyword>
<dbReference type="InterPro" id="IPR025943">
    <property type="entry name" value="Sigma_54_int_dom_ATP-bd_2"/>
</dbReference>
<gene>
    <name evidence="7" type="ORF">SAMN05660472_02551</name>
</gene>
<dbReference type="EMBL" id="FNFP01000007">
    <property type="protein sequence ID" value="SDL06539.1"/>
    <property type="molecule type" value="Genomic_DNA"/>
</dbReference>
<dbReference type="PROSITE" id="PS50045">
    <property type="entry name" value="SIGMA54_INTERACT_4"/>
    <property type="match status" value="1"/>
</dbReference>
<sequence length="620" mass="70206">MFKNNDFIQQFTNMMSEGFIFIDDNGKIQIYNTKAKEIFGIIGHEGSGHEAGKIEKGDIVIIGDNCLGRDDGNLSPEGLKLLGIQDKSIEIGDALVAIGVMDEPDITPIYRYSRQSKPLDKLELMVTFLDENIHVVIDDIEKHIKIQVNHQSFTLPFINAIGHMVVLDRHTKAIKFYQTKGYTARGEGLYNLLLGKPYRGKGQDADAFDVIGKDIFEIHCDSETIKEFYEVAKGKNLTYKEKFTEINGRSTMCTLEPVNYNNERVGAVLKVEDISEIKKVIRERDEALFHLERMEERLQEKEGVGGFFSKIIGESQEIQHVKQLAYKAAQSNSTVLILGESGTGKSILAKAIHKSSKYKEAPFIHVNCGSIPENLLESELLGYEGGAFTGARKEGKIGMFQMAHGGTIFLDEIGEIPLPLQVKLLQVIQTRSFYRIGGSKKNHVDVRIIAATNKNLEEEILKGSFREDLYYRINVFPIWIPPLRDRKQDIYSLVYTILPKICERIGCQPKHISGEALHKLLAYDWPGNVRELENIVERAVNLTDGNTILSKDLILGNYRHLQDNIEIQEIQSLKDTMEHEERKAIEEALRFFGGSRVQAMKALKIGKTSFYEKLKKYGIE</sequence>
<dbReference type="GO" id="GO:0005524">
    <property type="term" value="F:ATP binding"/>
    <property type="evidence" value="ECO:0007669"/>
    <property type="project" value="UniProtKB-KW"/>
</dbReference>
<dbReference type="InterPro" id="IPR025944">
    <property type="entry name" value="Sigma_54_int_dom_CS"/>
</dbReference>
<dbReference type="InterPro" id="IPR025662">
    <property type="entry name" value="Sigma_54_int_dom_ATP-bd_1"/>
</dbReference>
<dbReference type="CDD" id="cd00009">
    <property type="entry name" value="AAA"/>
    <property type="match status" value="1"/>
</dbReference>
<dbReference type="PROSITE" id="PS00676">
    <property type="entry name" value="SIGMA54_INTERACT_2"/>
    <property type="match status" value="1"/>
</dbReference>
<dbReference type="GO" id="GO:0006355">
    <property type="term" value="P:regulation of DNA-templated transcription"/>
    <property type="evidence" value="ECO:0007669"/>
    <property type="project" value="InterPro"/>
</dbReference>
<dbReference type="Pfam" id="PF25601">
    <property type="entry name" value="AAA_lid_14"/>
    <property type="match status" value="1"/>
</dbReference>
<evidence type="ECO:0000256" key="5">
    <source>
        <dbReference type="ARBA" id="ARBA00023163"/>
    </source>
</evidence>
<dbReference type="PANTHER" id="PTHR32071">
    <property type="entry name" value="TRANSCRIPTIONAL REGULATORY PROTEIN"/>
    <property type="match status" value="1"/>
</dbReference>
<keyword evidence="8" id="KW-1185">Reference proteome</keyword>
<dbReference type="FunFam" id="3.40.50.300:FF:000006">
    <property type="entry name" value="DNA-binding transcriptional regulator NtrC"/>
    <property type="match status" value="1"/>
</dbReference>
<dbReference type="InterPro" id="IPR003593">
    <property type="entry name" value="AAA+_ATPase"/>
</dbReference>
<dbReference type="Gene3D" id="1.10.8.60">
    <property type="match status" value="1"/>
</dbReference>
<dbReference type="Pfam" id="PF02954">
    <property type="entry name" value="HTH_8"/>
    <property type="match status" value="1"/>
</dbReference>
<feature type="domain" description="Sigma-54 factor interaction" evidence="6">
    <location>
        <begin position="311"/>
        <end position="541"/>
    </location>
</feature>
<dbReference type="PROSITE" id="PS00675">
    <property type="entry name" value="SIGMA54_INTERACT_1"/>
    <property type="match status" value="1"/>
</dbReference>
<evidence type="ECO:0000256" key="1">
    <source>
        <dbReference type="ARBA" id="ARBA00022741"/>
    </source>
</evidence>
<evidence type="ECO:0000313" key="7">
    <source>
        <dbReference type="EMBL" id="SDL06539.1"/>
    </source>
</evidence>
<evidence type="ECO:0000256" key="2">
    <source>
        <dbReference type="ARBA" id="ARBA00022840"/>
    </source>
</evidence>
<dbReference type="GO" id="GO:0043565">
    <property type="term" value="F:sequence-specific DNA binding"/>
    <property type="evidence" value="ECO:0007669"/>
    <property type="project" value="InterPro"/>
</dbReference>
<dbReference type="AlphaFoldDB" id="A0A1G9H0X0"/>
<dbReference type="SMART" id="SM00382">
    <property type="entry name" value="AAA"/>
    <property type="match status" value="1"/>
</dbReference>
<dbReference type="STRING" id="393762.SAMN05660472_02551"/>
<dbReference type="Gene3D" id="3.40.50.300">
    <property type="entry name" value="P-loop containing nucleotide triphosphate hydrolases"/>
    <property type="match status" value="1"/>
</dbReference>
<reference evidence="7 8" key="1">
    <citation type="submission" date="2016-10" db="EMBL/GenBank/DDBJ databases">
        <authorList>
            <person name="de Groot N.N."/>
        </authorList>
    </citation>
    <scope>NUCLEOTIDE SEQUENCE [LARGE SCALE GENOMIC DNA]</scope>
    <source>
        <strain evidence="7 8">DSM 18346</strain>
    </source>
</reference>
<keyword evidence="1" id="KW-0547">Nucleotide-binding</keyword>
<keyword evidence="3" id="KW-0805">Transcription regulation</keyword>
<dbReference type="RefSeq" id="WP_090554238.1">
    <property type="nucleotide sequence ID" value="NZ_FNFP01000007.1"/>
</dbReference>
<name>A0A1G9H0X0_9FIRM</name>
<dbReference type="InterPro" id="IPR009057">
    <property type="entry name" value="Homeodomain-like_sf"/>
</dbReference>
<dbReference type="InterPro" id="IPR002197">
    <property type="entry name" value="HTH_Fis"/>
</dbReference>
<dbReference type="InterPro" id="IPR027417">
    <property type="entry name" value="P-loop_NTPase"/>
</dbReference>